<keyword evidence="4" id="KW-1185">Reference proteome</keyword>
<keyword evidence="1" id="KW-0175">Coiled coil</keyword>
<evidence type="ECO:0000256" key="1">
    <source>
        <dbReference type="SAM" id="Coils"/>
    </source>
</evidence>
<feature type="domain" description="PIN like" evidence="2">
    <location>
        <begin position="24"/>
        <end position="243"/>
    </location>
</feature>
<evidence type="ECO:0000259" key="2">
    <source>
        <dbReference type="Pfam" id="PF18476"/>
    </source>
</evidence>
<gene>
    <name evidence="3" type="ORF">VSR33_16600</name>
</gene>
<dbReference type="Pfam" id="PF18476">
    <property type="entry name" value="PIN_8"/>
    <property type="match status" value="1"/>
</dbReference>
<dbReference type="InterPro" id="IPR041578">
    <property type="entry name" value="PIN_8"/>
</dbReference>
<dbReference type="Proteomes" id="UP001390669">
    <property type="component" value="Unassembled WGS sequence"/>
</dbReference>
<sequence length="374" mass="41918">MRTTFVGWYAKSPEQLKALWDTALIVPDTNILLHLLRHSAEVRGQLMDVFERKEASLWIPYQVGIEFQRRRLDVQQHALDAYDRLGTDLTKFVNQAKDGINQYRAHPVIDIERELSTLDVYQSDFQQRIAAAKAQHSAEEFNASFAKVTELFAGKVGAKPSAERIAAIHKEGNDRYAKKIPPGFEDAKKTADGGDKFGDLVIWMEMIEKAKADKRPIIFVTDDGKSDWWHIHRGKKMGPHPALIEEFLAMTEQEFHIYELLQFLRYAAGTGSQIKEASVQKIADSIAAESETETPGSAAERAASQRALQAELHSKETELDGLIKSLIDLPPTQQQAATADEDVKQVLKARIREVTDLVNAIREQLAALEGDSGS</sequence>
<evidence type="ECO:0000313" key="4">
    <source>
        <dbReference type="Proteomes" id="UP001390669"/>
    </source>
</evidence>
<proteinExistence type="predicted"/>
<name>A0ABU9SCK7_9BURK</name>
<feature type="coiled-coil region" evidence="1">
    <location>
        <begin position="344"/>
        <end position="371"/>
    </location>
</feature>
<reference evidence="3 4" key="1">
    <citation type="submission" date="2024-01" db="EMBL/GenBank/DDBJ databases">
        <title>The diversity of rhizobia nodulating Mimosa spp. in eleven states of Brazil covering several biomes is determined by host plant, location, and edaphic factors.</title>
        <authorList>
            <person name="Rouws L."/>
            <person name="Barauna A."/>
            <person name="Beukes C."/>
            <person name="De Faria S.M."/>
            <person name="Gross E."/>
            <person name="Dos Reis Junior F.B."/>
            <person name="Simon M."/>
            <person name="Maluk M."/>
            <person name="Odee D.W."/>
            <person name="Kenicer G."/>
            <person name="Young J.P.W."/>
            <person name="Reis V.M."/>
            <person name="Zilli J."/>
            <person name="James E.K."/>
        </authorList>
    </citation>
    <scope>NUCLEOTIDE SEQUENCE [LARGE SCALE GENOMIC DNA]</scope>
    <source>
        <strain evidence="3 4">JPY164</strain>
    </source>
</reference>
<organism evidence="3 4">
    <name type="scientific">Paraburkholderia guartelaensis</name>
    <dbReference type="NCBI Taxonomy" id="2546446"/>
    <lineage>
        <taxon>Bacteria</taxon>
        <taxon>Pseudomonadati</taxon>
        <taxon>Pseudomonadota</taxon>
        <taxon>Betaproteobacteria</taxon>
        <taxon>Burkholderiales</taxon>
        <taxon>Burkholderiaceae</taxon>
        <taxon>Paraburkholderia</taxon>
    </lineage>
</organism>
<evidence type="ECO:0000313" key="3">
    <source>
        <dbReference type="EMBL" id="MEM5449101.1"/>
    </source>
</evidence>
<accession>A0ABU9SCK7</accession>
<dbReference type="EMBL" id="JAYMRW010000006">
    <property type="protein sequence ID" value="MEM5449101.1"/>
    <property type="molecule type" value="Genomic_DNA"/>
</dbReference>
<protein>
    <submittedName>
        <fullName evidence="3">PIN domain-containing protein</fullName>
    </submittedName>
</protein>
<dbReference type="RefSeq" id="WP_406952530.1">
    <property type="nucleotide sequence ID" value="NZ_JAYMRW010000006.1"/>
</dbReference>
<comment type="caution">
    <text evidence="3">The sequence shown here is derived from an EMBL/GenBank/DDBJ whole genome shotgun (WGS) entry which is preliminary data.</text>
</comment>